<keyword evidence="1" id="KW-0040">ANK repeat</keyword>
<dbReference type="KEGG" id="fpu:FPSE_07418"/>
<sequence length="259" mass="29402">MLEHAPSLRGYFSCGRWDDETYYVVGGWRPLREAMYRLHVDAIKFLLIHGANPNTTEAEVASGQTTTPPLAYAYRRGRESRMNVARAKALCWNDESYYVVGGWRPMREAIYRLYIRLHIRPHIDAVKSLLMHGADPNMTEVLKYPFIQLDDQGLHHLEIAVSYQHLFSLSTEVPLPSTRTQVLQLQNAGNCACDIGETTTLARRPALLCRLTGVEMRHLPTSYAHLYDSSPCASYRCLHIRPISALRTTNMAVGSLRVV</sequence>
<dbReference type="InterPro" id="IPR002110">
    <property type="entry name" value="Ankyrin_rpt"/>
</dbReference>
<organism evidence="2 3">
    <name type="scientific">Fusarium pseudograminearum (strain CS3096)</name>
    <name type="common">Wheat and barley crown-rot fungus</name>
    <dbReference type="NCBI Taxonomy" id="1028729"/>
    <lineage>
        <taxon>Eukaryota</taxon>
        <taxon>Fungi</taxon>
        <taxon>Dikarya</taxon>
        <taxon>Ascomycota</taxon>
        <taxon>Pezizomycotina</taxon>
        <taxon>Sordariomycetes</taxon>
        <taxon>Hypocreomycetidae</taxon>
        <taxon>Hypocreales</taxon>
        <taxon>Nectriaceae</taxon>
        <taxon>Fusarium</taxon>
    </lineage>
</organism>
<reference evidence="2 3" key="1">
    <citation type="journal article" date="2012" name="PLoS Pathog.">
        <title>Comparative pathogenomics reveals horizontally acquired novel virulence genes in fungi infecting cereal hosts.</title>
        <authorList>
            <person name="Gardiner D.M."/>
            <person name="McDonald M.C."/>
            <person name="Covarelli L."/>
            <person name="Solomon P.S."/>
            <person name="Rusu A.G."/>
            <person name="Marshall M."/>
            <person name="Kazan K."/>
            <person name="Chakraborty S."/>
            <person name="McDonald B.A."/>
            <person name="Manners J.M."/>
        </authorList>
    </citation>
    <scope>NUCLEOTIDE SEQUENCE [LARGE SCALE GENOMIC DNA]</scope>
    <source>
        <strain evidence="2 3">CS3096</strain>
    </source>
</reference>
<dbReference type="OrthoDB" id="194358at2759"/>
<gene>
    <name evidence="2" type="ORF">FPSE_07418</name>
</gene>
<feature type="repeat" description="ANK" evidence="1">
    <location>
        <begin position="26"/>
        <end position="58"/>
    </location>
</feature>
<proteinExistence type="predicted"/>
<protein>
    <submittedName>
        <fullName evidence="2">Uncharacterized protein</fullName>
    </submittedName>
</protein>
<dbReference type="SUPFAM" id="SSF48403">
    <property type="entry name" value="Ankyrin repeat"/>
    <property type="match status" value="1"/>
</dbReference>
<dbReference type="Gene3D" id="1.25.40.20">
    <property type="entry name" value="Ankyrin repeat-containing domain"/>
    <property type="match status" value="1"/>
</dbReference>
<evidence type="ECO:0000256" key="1">
    <source>
        <dbReference type="PROSITE-ProRule" id="PRU00023"/>
    </source>
</evidence>
<dbReference type="PROSITE" id="PS50088">
    <property type="entry name" value="ANK_REPEAT"/>
    <property type="match status" value="1"/>
</dbReference>
<evidence type="ECO:0000313" key="3">
    <source>
        <dbReference type="Proteomes" id="UP000007978"/>
    </source>
</evidence>
<accession>K3VEU6</accession>
<dbReference type="AlphaFoldDB" id="K3VEU6"/>
<dbReference type="EMBL" id="AFNW01000193">
    <property type="protein sequence ID" value="EKJ72394.1"/>
    <property type="molecule type" value="Genomic_DNA"/>
</dbReference>
<dbReference type="GeneID" id="20366036"/>
<dbReference type="Proteomes" id="UP000007978">
    <property type="component" value="Chromosome 1"/>
</dbReference>
<keyword evidence="3" id="KW-1185">Reference proteome</keyword>
<dbReference type="InterPro" id="IPR036770">
    <property type="entry name" value="Ankyrin_rpt-contain_sf"/>
</dbReference>
<dbReference type="HOGENOM" id="CLU_1073792_0_0_1"/>
<comment type="caution">
    <text evidence="2">The sequence shown here is derived from an EMBL/GenBank/DDBJ whole genome shotgun (WGS) entry which is preliminary data.</text>
</comment>
<dbReference type="RefSeq" id="XP_009258811.1">
    <property type="nucleotide sequence ID" value="XM_009260536.1"/>
</dbReference>
<name>K3VEU6_FUSPC</name>
<evidence type="ECO:0000313" key="2">
    <source>
        <dbReference type="EMBL" id="EKJ72394.1"/>
    </source>
</evidence>